<evidence type="ECO:0000256" key="13">
    <source>
        <dbReference type="ARBA" id="ARBA00061616"/>
    </source>
</evidence>
<proteinExistence type="inferred from homology"/>
<feature type="binding site" evidence="17">
    <location>
        <position position="120"/>
    </location>
    <ligand>
        <name>Zn(2+)</name>
        <dbReference type="ChEBI" id="CHEBI:29105"/>
    </ligand>
</feature>
<evidence type="ECO:0000256" key="4">
    <source>
        <dbReference type="ARBA" id="ARBA00004496"/>
    </source>
</evidence>
<evidence type="ECO:0000313" key="18">
    <source>
        <dbReference type="EMBL" id="PMR80799.1"/>
    </source>
</evidence>
<protein>
    <recommendedName>
        <fullName evidence="14">D,D-heptose 1,7-bisphosphate phosphatase</fullName>
        <ecNumber evidence="14">3.1.3.-</ecNumber>
    </recommendedName>
</protein>
<dbReference type="InterPro" id="IPR006549">
    <property type="entry name" value="HAD-SF_hydro_IIIA"/>
</dbReference>
<dbReference type="InterPro" id="IPR036412">
    <property type="entry name" value="HAD-like_sf"/>
</dbReference>
<feature type="binding site" evidence="17">
    <location>
        <position position="30"/>
    </location>
    <ligand>
        <name>Mg(2+)</name>
        <dbReference type="ChEBI" id="CHEBI:18420"/>
    </ligand>
</feature>
<dbReference type="GO" id="GO:0005737">
    <property type="term" value="C:cytoplasm"/>
    <property type="evidence" value="ECO:0007669"/>
    <property type="project" value="UniProtKB-SubCell"/>
</dbReference>
<keyword evidence="8 17" id="KW-0479">Metal-binding</keyword>
<feature type="site" description="Stabilizes the phosphoryl group" evidence="16">
    <location>
        <position position="73"/>
    </location>
</feature>
<gene>
    <name evidence="18" type="ORF">C1H70_06940</name>
</gene>
<dbReference type="GO" id="GO:0005975">
    <property type="term" value="P:carbohydrate metabolic process"/>
    <property type="evidence" value="ECO:0007669"/>
    <property type="project" value="InterPro"/>
</dbReference>
<feature type="site" description="Contributes to substrate recognition" evidence="16">
    <location>
        <position position="123"/>
    </location>
</feature>
<reference evidence="18 19" key="1">
    <citation type="submission" date="2018-01" db="EMBL/GenBank/DDBJ databases">
        <title>Halomonas endophytica sp. nov., isolated from storage liquid in the stems of Populus euphratica.</title>
        <authorList>
            <person name="Chen C."/>
        </authorList>
    </citation>
    <scope>NUCLEOTIDE SEQUENCE [LARGE SCALE GENOMIC DNA]</scope>
    <source>
        <strain evidence="18 19">BZ-SZ-XJ27</strain>
    </source>
</reference>
<comment type="caution">
    <text evidence="18">The sequence shown here is derived from an EMBL/GenBank/DDBJ whole genome shotgun (WGS) entry which is preliminary data.</text>
</comment>
<dbReference type="EC" id="3.1.3.-" evidence="14"/>
<keyword evidence="9 14" id="KW-0378">Hydrolase</keyword>
<evidence type="ECO:0000256" key="14">
    <source>
        <dbReference type="PIRNR" id="PIRNR004682"/>
    </source>
</evidence>
<feature type="site" description="Stabilizes the phosphoryl group" evidence="16">
    <location>
        <position position="124"/>
    </location>
</feature>
<evidence type="ECO:0000256" key="15">
    <source>
        <dbReference type="PIRSR" id="PIRSR004682-1"/>
    </source>
</evidence>
<evidence type="ECO:0000256" key="16">
    <source>
        <dbReference type="PIRSR" id="PIRSR004682-3"/>
    </source>
</evidence>
<feature type="binding site" evidence="17">
    <location>
        <position position="32"/>
    </location>
    <ligand>
        <name>Mg(2+)</name>
        <dbReference type="ChEBI" id="CHEBI:18420"/>
    </ligand>
</feature>
<dbReference type="InterPro" id="IPR006543">
    <property type="entry name" value="Histidinol-phos"/>
</dbReference>
<dbReference type="InterPro" id="IPR004446">
    <property type="entry name" value="Heptose_bisP_phosphatase"/>
</dbReference>
<evidence type="ECO:0000256" key="5">
    <source>
        <dbReference type="ARBA" id="ARBA00004708"/>
    </source>
</evidence>
<comment type="subcellular location">
    <subcellularLocation>
        <location evidence="4 14">Cytoplasm</location>
    </subcellularLocation>
</comment>
<dbReference type="NCBIfam" id="NF006506">
    <property type="entry name" value="PRK08942.1"/>
    <property type="match status" value="1"/>
</dbReference>
<dbReference type="NCBIfam" id="TIGR01656">
    <property type="entry name" value="Histidinol-ppas"/>
    <property type="match status" value="1"/>
</dbReference>
<dbReference type="CDD" id="cd07503">
    <property type="entry name" value="HAD_HisB-N"/>
    <property type="match status" value="1"/>
</dbReference>
<keyword evidence="19" id="KW-1185">Reference proteome</keyword>
<evidence type="ECO:0000256" key="12">
    <source>
        <dbReference type="ARBA" id="ARBA00023277"/>
    </source>
</evidence>
<evidence type="ECO:0000313" key="19">
    <source>
        <dbReference type="Proteomes" id="UP000235547"/>
    </source>
</evidence>
<evidence type="ECO:0000256" key="9">
    <source>
        <dbReference type="ARBA" id="ARBA00022801"/>
    </source>
</evidence>
<dbReference type="GO" id="GO:0034200">
    <property type="term" value="F:D-glycero-beta-D-manno-heptose 1,7-bisphosphate 7-phosphatase activity"/>
    <property type="evidence" value="ECO:0007669"/>
    <property type="project" value="UniProtKB-EC"/>
</dbReference>
<dbReference type="PANTHER" id="PTHR42891:SF1">
    <property type="entry name" value="D-GLYCERO-BETA-D-MANNO-HEPTOSE-1,7-BISPHOSPHATE 7-PHOSPHATASE"/>
    <property type="match status" value="1"/>
</dbReference>
<evidence type="ECO:0000256" key="11">
    <source>
        <dbReference type="ARBA" id="ARBA00022842"/>
    </source>
</evidence>
<comment type="catalytic activity">
    <reaction evidence="1">
        <text>D-glycero-beta-D-manno-heptose 1,7-bisphosphate + H2O = D-glycero-beta-D-manno-heptose 1-phosphate + phosphate</text>
        <dbReference type="Rhea" id="RHEA:28518"/>
        <dbReference type="ChEBI" id="CHEBI:15377"/>
        <dbReference type="ChEBI" id="CHEBI:43474"/>
        <dbReference type="ChEBI" id="CHEBI:60208"/>
        <dbReference type="ChEBI" id="CHEBI:61593"/>
        <dbReference type="EC" id="3.1.3.82"/>
    </reaction>
</comment>
<dbReference type="AlphaFoldDB" id="A0A2N7UK69"/>
<comment type="cofactor">
    <cofactor evidence="2 17">
        <name>Mg(2+)</name>
        <dbReference type="ChEBI" id="CHEBI:18420"/>
    </cofactor>
</comment>
<evidence type="ECO:0000256" key="8">
    <source>
        <dbReference type="ARBA" id="ARBA00022723"/>
    </source>
</evidence>
<evidence type="ECO:0000256" key="2">
    <source>
        <dbReference type="ARBA" id="ARBA00001946"/>
    </source>
</evidence>
<feature type="binding site" evidence="17">
    <location>
        <position position="122"/>
    </location>
    <ligand>
        <name>Zn(2+)</name>
        <dbReference type="ChEBI" id="CHEBI:29105"/>
    </ligand>
</feature>
<dbReference type="EMBL" id="PNRG01000013">
    <property type="protein sequence ID" value="PMR80799.1"/>
    <property type="molecule type" value="Genomic_DNA"/>
</dbReference>
<comment type="cofactor">
    <cofactor evidence="3 17">
        <name>Zn(2+)</name>
        <dbReference type="ChEBI" id="CHEBI:29105"/>
    </cofactor>
</comment>
<comment type="similarity">
    <text evidence="13 14">Belongs to the gmhB family.</text>
</comment>
<feature type="active site" description="Nucleophile" evidence="15">
    <location>
        <position position="30"/>
    </location>
</feature>
<evidence type="ECO:0000256" key="1">
    <source>
        <dbReference type="ARBA" id="ARBA00001226"/>
    </source>
</evidence>
<feature type="binding site" evidence="17">
    <location>
        <position position="114"/>
    </location>
    <ligand>
        <name>Zn(2+)</name>
        <dbReference type="ChEBI" id="CHEBI:29105"/>
    </ligand>
</feature>
<feature type="active site" description="Proton donor" evidence="15">
    <location>
        <position position="32"/>
    </location>
</feature>
<name>A0A2N7UK69_9GAMM</name>
<keyword evidence="10 17" id="KW-0862">Zinc</keyword>
<dbReference type="OrthoDB" id="9781367at2"/>
<feature type="binding site" evidence="17">
    <location>
        <position position="112"/>
    </location>
    <ligand>
        <name>Zn(2+)</name>
        <dbReference type="ChEBI" id="CHEBI:29105"/>
    </ligand>
</feature>
<comment type="pathway">
    <text evidence="5">Nucleotide-sugar biosynthesis; ADP-L-glycero-beta-D-manno-heptose biosynthesis; ADP-L-glycero-beta-D-manno-heptose from D-glycero-beta-D-manno-heptose 7-phosphate: step 2/4.</text>
</comment>
<comment type="subunit">
    <text evidence="6">Monomer.</text>
</comment>
<dbReference type="InterPro" id="IPR023214">
    <property type="entry name" value="HAD_sf"/>
</dbReference>
<dbReference type="NCBIfam" id="TIGR01662">
    <property type="entry name" value="HAD-SF-IIIA"/>
    <property type="match status" value="1"/>
</dbReference>
<dbReference type="Pfam" id="PF13242">
    <property type="entry name" value="Hydrolase_like"/>
    <property type="match status" value="1"/>
</dbReference>
<dbReference type="Proteomes" id="UP000235547">
    <property type="component" value="Unassembled WGS sequence"/>
</dbReference>
<accession>A0A2N7UK69</accession>
<dbReference type="PANTHER" id="PTHR42891">
    <property type="entry name" value="D-GLYCERO-BETA-D-MANNO-HEPTOSE-1,7-BISPHOSPHATE 7-PHOSPHATASE"/>
    <property type="match status" value="1"/>
</dbReference>
<evidence type="ECO:0000256" key="6">
    <source>
        <dbReference type="ARBA" id="ARBA00011245"/>
    </source>
</evidence>
<dbReference type="FunFam" id="3.40.50.1000:FF:000168">
    <property type="entry name" value="D,D-heptose 1,7-bisphosphate phosphatase"/>
    <property type="match status" value="1"/>
</dbReference>
<dbReference type="Gene3D" id="3.40.50.1000">
    <property type="entry name" value="HAD superfamily/HAD-like"/>
    <property type="match status" value="1"/>
</dbReference>
<organism evidence="18 19">
    <name type="scientific">Halomonas urumqiensis</name>
    <dbReference type="NCBI Taxonomy" id="1684789"/>
    <lineage>
        <taxon>Bacteria</taxon>
        <taxon>Pseudomonadati</taxon>
        <taxon>Pseudomonadota</taxon>
        <taxon>Gammaproteobacteria</taxon>
        <taxon>Oceanospirillales</taxon>
        <taxon>Halomonadaceae</taxon>
        <taxon>Halomonas</taxon>
    </lineage>
</organism>
<feature type="binding site" evidence="17">
    <location>
        <position position="150"/>
    </location>
    <ligand>
        <name>Mg(2+)</name>
        <dbReference type="ChEBI" id="CHEBI:18420"/>
    </ligand>
</feature>
<keyword evidence="7 14" id="KW-0963">Cytoplasm</keyword>
<keyword evidence="11 17" id="KW-0460">Magnesium</keyword>
<sequence>MFHVKHCAIHSIKQRWNHAMPSPERLVILDRDGVINQDSDSYVKSLDEWLPYPSAIEAIARLCRAGWSVAVATNQSGIARGYFDIDTLDAMHRVLMRLVNQAGGQIDHIAYCPHGPDDGCKCRKPLPGLLEEIRDTLGLETLKGSWMVGDSLRDLQAGEPMGCHGALVKTGKGEKTLAKGVGLDNAVIFDDLSAFVDWLLAGGQSST</sequence>
<evidence type="ECO:0000256" key="10">
    <source>
        <dbReference type="ARBA" id="ARBA00022833"/>
    </source>
</evidence>
<dbReference type="SUPFAM" id="SSF56784">
    <property type="entry name" value="HAD-like"/>
    <property type="match status" value="1"/>
</dbReference>
<evidence type="ECO:0000256" key="17">
    <source>
        <dbReference type="PIRSR" id="PIRSR004682-4"/>
    </source>
</evidence>
<dbReference type="PIRSF" id="PIRSF004682">
    <property type="entry name" value="GmhB"/>
    <property type="match status" value="1"/>
</dbReference>
<evidence type="ECO:0000256" key="7">
    <source>
        <dbReference type="ARBA" id="ARBA00022490"/>
    </source>
</evidence>
<keyword evidence="12 14" id="KW-0119">Carbohydrate metabolism</keyword>
<evidence type="ECO:0000256" key="3">
    <source>
        <dbReference type="ARBA" id="ARBA00001947"/>
    </source>
</evidence>
<dbReference type="GO" id="GO:0046872">
    <property type="term" value="F:metal ion binding"/>
    <property type="evidence" value="ECO:0007669"/>
    <property type="project" value="UniProtKB-KW"/>
</dbReference>